<protein>
    <recommendedName>
        <fullName evidence="7">MD-2-related lipid-recognition domain-containing protein</fullName>
    </recommendedName>
</protein>
<evidence type="ECO:0000256" key="6">
    <source>
        <dbReference type="SAM" id="SignalP"/>
    </source>
</evidence>
<dbReference type="SMART" id="SM00737">
    <property type="entry name" value="ML"/>
    <property type="match status" value="1"/>
</dbReference>
<comment type="caution">
    <text evidence="8">The sequence shown here is derived from an EMBL/GenBank/DDBJ whole genome shotgun (WGS) entry which is preliminary data.</text>
</comment>
<evidence type="ECO:0000256" key="3">
    <source>
        <dbReference type="ARBA" id="ARBA00022525"/>
    </source>
</evidence>
<gene>
    <name evidence="8" type="ORF">O3M35_004474</name>
</gene>
<feature type="chain" id="PRO_5043441276" description="MD-2-related lipid-recognition domain-containing protein" evidence="6">
    <location>
        <begin position="25"/>
        <end position="153"/>
    </location>
</feature>
<dbReference type="CDD" id="cd00916">
    <property type="entry name" value="Npc2_like"/>
    <property type="match status" value="1"/>
</dbReference>
<dbReference type="Proteomes" id="UP001461498">
    <property type="component" value="Unassembled WGS sequence"/>
</dbReference>
<name>A0AAW1CKW2_9HEMI</name>
<dbReference type="PANTHER" id="PTHR11306">
    <property type="entry name" value="NIEMANN PICK TYPE C2 PROTEIN NPC2-RELATED"/>
    <property type="match status" value="1"/>
</dbReference>
<dbReference type="SUPFAM" id="SSF81296">
    <property type="entry name" value="E set domains"/>
    <property type="match status" value="1"/>
</dbReference>
<keyword evidence="9" id="KW-1185">Reference proteome</keyword>
<proteinExistence type="inferred from homology"/>
<evidence type="ECO:0000256" key="5">
    <source>
        <dbReference type="ARBA" id="ARBA00023157"/>
    </source>
</evidence>
<keyword evidence="4 6" id="KW-0732">Signal</keyword>
<dbReference type="GO" id="GO:0032367">
    <property type="term" value="P:intracellular cholesterol transport"/>
    <property type="evidence" value="ECO:0007669"/>
    <property type="project" value="InterPro"/>
</dbReference>
<evidence type="ECO:0000313" key="9">
    <source>
        <dbReference type="Proteomes" id="UP001461498"/>
    </source>
</evidence>
<dbReference type="AlphaFoldDB" id="A0AAW1CKW2"/>
<dbReference type="FunFam" id="2.60.40.770:FF:000001">
    <property type="entry name" value="NPC intracellular cholesterol transporter 2"/>
    <property type="match status" value="1"/>
</dbReference>
<accession>A0AAW1CKW2</accession>
<dbReference type="InterPro" id="IPR014756">
    <property type="entry name" value="Ig_E-set"/>
</dbReference>
<evidence type="ECO:0000256" key="1">
    <source>
        <dbReference type="ARBA" id="ARBA00004613"/>
    </source>
</evidence>
<dbReference type="GO" id="GO:0032934">
    <property type="term" value="F:sterol binding"/>
    <property type="evidence" value="ECO:0007669"/>
    <property type="project" value="InterPro"/>
</dbReference>
<evidence type="ECO:0000313" key="8">
    <source>
        <dbReference type="EMBL" id="KAK9497097.1"/>
    </source>
</evidence>
<dbReference type="PANTHER" id="PTHR11306:SF68">
    <property type="entry name" value="NPC INTRACELLULAR CHOLESTEROL TRANSPORTER 2"/>
    <property type="match status" value="1"/>
</dbReference>
<organism evidence="8 9">
    <name type="scientific">Rhynocoris fuscipes</name>
    <dbReference type="NCBI Taxonomy" id="488301"/>
    <lineage>
        <taxon>Eukaryota</taxon>
        <taxon>Metazoa</taxon>
        <taxon>Ecdysozoa</taxon>
        <taxon>Arthropoda</taxon>
        <taxon>Hexapoda</taxon>
        <taxon>Insecta</taxon>
        <taxon>Pterygota</taxon>
        <taxon>Neoptera</taxon>
        <taxon>Paraneoptera</taxon>
        <taxon>Hemiptera</taxon>
        <taxon>Heteroptera</taxon>
        <taxon>Panheteroptera</taxon>
        <taxon>Cimicomorpha</taxon>
        <taxon>Reduviidae</taxon>
        <taxon>Harpactorinae</taxon>
        <taxon>Harpactorini</taxon>
        <taxon>Rhynocoris</taxon>
    </lineage>
</organism>
<comment type="similarity">
    <text evidence="2">Belongs to the NPC2 family.</text>
</comment>
<evidence type="ECO:0000259" key="7">
    <source>
        <dbReference type="SMART" id="SM00737"/>
    </source>
</evidence>
<sequence length="153" mass="17041">MGIQTRLYTFLFLFVILFLVKIESKYSDCGSTIGEFTSVNISSCSEQSIFCPLKRGTSVNLSVGIHTKKEIEQINVRVHGIIAGIPVPFKVPQPDACHNSGLICPLPENYNETYTATLPILNKYPKIAVTVLWELLNENQEKIICISIPAKII</sequence>
<dbReference type="InterPro" id="IPR039670">
    <property type="entry name" value="NPC2-like"/>
</dbReference>
<evidence type="ECO:0000256" key="2">
    <source>
        <dbReference type="ARBA" id="ARBA00006370"/>
    </source>
</evidence>
<feature type="domain" description="MD-2-related lipid-recognition" evidence="7">
    <location>
        <begin position="26"/>
        <end position="150"/>
    </location>
</feature>
<reference evidence="8 9" key="1">
    <citation type="submission" date="2022-12" db="EMBL/GenBank/DDBJ databases">
        <title>Chromosome-level genome assembly of true bugs.</title>
        <authorList>
            <person name="Ma L."/>
            <person name="Li H."/>
        </authorList>
    </citation>
    <scope>NUCLEOTIDE SEQUENCE [LARGE SCALE GENOMIC DNA]</scope>
    <source>
        <strain evidence="8">Lab_2022b</strain>
    </source>
</reference>
<comment type="subcellular location">
    <subcellularLocation>
        <location evidence="1">Secreted</location>
    </subcellularLocation>
</comment>
<keyword evidence="3" id="KW-0964">Secreted</keyword>
<keyword evidence="5" id="KW-1015">Disulfide bond</keyword>
<dbReference type="GO" id="GO:0005576">
    <property type="term" value="C:extracellular region"/>
    <property type="evidence" value="ECO:0007669"/>
    <property type="project" value="UniProtKB-SubCell"/>
</dbReference>
<dbReference type="InterPro" id="IPR033916">
    <property type="entry name" value="ML_Npc2-like"/>
</dbReference>
<dbReference type="InterPro" id="IPR003172">
    <property type="entry name" value="ML_dom"/>
</dbReference>
<feature type="signal peptide" evidence="6">
    <location>
        <begin position="1"/>
        <end position="24"/>
    </location>
</feature>
<dbReference type="Gene3D" id="2.60.40.770">
    <property type="match status" value="1"/>
</dbReference>
<dbReference type="EMBL" id="JAPXFL010000015">
    <property type="protein sequence ID" value="KAK9497097.1"/>
    <property type="molecule type" value="Genomic_DNA"/>
</dbReference>
<evidence type="ECO:0000256" key="4">
    <source>
        <dbReference type="ARBA" id="ARBA00022729"/>
    </source>
</evidence>
<dbReference type="Pfam" id="PF02221">
    <property type="entry name" value="E1_DerP2_DerF2"/>
    <property type="match status" value="1"/>
</dbReference>